<evidence type="ECO:0000256" key="4">
    <source>
        <dbReference type="ARBA" id="ARBA00022692"/>
    </source>
</evidence>
<dbReference type="PANTHER" id="PTHR46008">
    <property type="entry name" value="LEAF RUST 10 DISEASE-RESISTANCE LOCUS RECEPTOR-LIKE PROTEIN KINASE-LIKE 1.4"/>
    <property type="match status" value="1"/>
</dbReference>
<dbReference type="GO" id="GO:0004674">
    <property type="term" value="F:protein serine/threonine kinase activity"/>
    <property type="evidence" value="ECO:0007669"/>
    <property type="project" value="UniProtKB-KW"/>
</dbReference>
<feature type="region of interest" description="Disordered" evidence="14">
    <location>
        <begin position="1"/>
        <end position="22"/>
    </location>
</feature>
<keyword evidence="8 12" id="KW-0067">ATP-binding</keyword>
<evidence type="ECO:0000256" key="3">
    <source>
        <dbReference type="ARBA" id="ARBA00022679"/>
    </source>
</evidence>
<keyword evidence="6 12" id="KW-0547">Nucleotide-binding</keyword>
<evidence type="ECO:0000259" key="15">
    <source>
        <dbReference type="PROSITE" id="PS50011"/>
    </source>
</evidence>
<sequence>MKKKINPNESQVQPPSLGSVRPLVVSQPSGAVYVYTDGQPPSKGSVRPFVFSQPSGTGHVQTDGQLPSIGSVRPYVVSQPSGNNDHVHADGQPPSLNDVARRIASQTGTSFEILVSTGSTFIRKVWRLSKSNPFSCVSSGNKSRVSLTSTSFSTSHQDTNLAYTGVSVFTYKELEDATHNFDPVRELGEGGFGVVYIGKLKDGRVVAVKKLHEHNKTRIEQFMNEVGILAHLRHRNLVSLYGCTSRLSRELLLVYEYVSNGTVADHLHGKLAKPNLLTWPIRLNIAIETASALVYLHASDVIHRDVKTNNILLDNNFYVKVADFGLSRLMPINVTHVSSAPQGTPGYLDPEYHQCYQLTEKSDVYSFGVVLIELISSMVAFDMKRSGEERILAKLALNMIQRSAVDQLIDPDLDTNPEILNMITSVAKLAFRCLQYDSKTRPTMIEVLDVLMDIQAMGRIDANDNITDLQTVNEGPFSETIDAVVLLKDVLPQGRS</sequence>
<keyword evidence="10" id="KW-0472">Membrane</keyword>
<proteinExistence type="inferred from homology"/>
<evidence type="ECO:0000256" key="1">
    <source>
        <dbReference type="ARBA" id="ARBA00004167"/>
    </source>
</evidence>
<feature type="compositionally biased region" description="Polar residues" evidence="14">
    <location>
        <begin position="7"/>
        <end position="16"/>
    </location>
</feature>
<dbReference type="AlphaFoldDB" id="A0AAP0C4C2"/>
<evidence type="ECO:0000313" key="16">
    <source>
        <dbReference type="EMBL" id="KAK9049616.1"/>
    </source>
</evidence>
<keyword evidence="5" id="KW-0732">Signal</keyword>
<evidence type="ECO:0000256" key="5">
    <source>
        <dbReference type="ARBA" id="ARBA00022729"/>
    </source>
</evidence>
<dbReference type="GO" id="GO:0005524">
    <property type="term" value="F:ATP binding"/>
    <property type="evidence" value="ECO:0007669"/>
    <property type="project" value="UniProtKB-UniRule"/>
</dbReference>
<feature type="binding site" evidence="12">
    <location>
        <position position="210"/>
    </location>
    <ligand>
        <name>ATP</name>
        <dbReference type="ChEBI" id="CHEBI:30616"/>
    </ligand>
</feature>
<dbReference type="InterPro" id="IPR000719">
    <property type="entry name" value="Prot_kinase_dom"/>
</dbReference>
<comment type="caution">
    <text evidence="16">The sequence shown here is derived from an EMBL/GenBank/DDBJ whole genome shotgun (WGS) entry which is preliminary data.</text>
</comment>
<dbReference type="InterPro" id="IPR011009">
    <property type="entry name" value="Kinase-like_dom_sf"/>
</dbReference>
<keyword evidence="3" id="KW-0808">Transferase</keyword>
<dbReference type="Proteomes" id="UP001408789">
    <property type="component" value="Unassembled WGS sequence"/>
</dbReference>
<evidence type="ECO:0000256" key="8">
    <source>
        <dbReference type="ARBA" id="ARBA00022840"/>
    </source>
</evidence>
<evidence type="ECO:0000256" key="10">
    <source>
        <dbReference type="ARBA" id="ARBA00023136"/>
    </source>
</evidence>
<reference evidence="16 17" key="1">
    <citation type="submission" date="2024-04" db="EMBL/GenBank/DDBJ databases">
        <title>The reference genome of an endangered Asteraceae, Deinandra increscens subsp. villosa, native to the Central Coast of California.</title>
        <authorList>
            <person name="Guilliams M."/>
            <person name="Hasenstab-Lehman K."/>
            <person name="Meyer R."/>
            <person name="Mcevoy S."/>
        </authorList>
    </citation>
    <scope>NUCLEOTIDE SEQUENCE [LARGE SCALE GENOMIC DNA]</scope>
    <source>
        <tissue evidence="16">Leaf</tissue>
    </source>
</reference>
<dbReference type="Pfam" id="PF00069">
    <property type="entry name" value="Pkinase"/>
    <property type="match status" value="1"/>
</dbReference>
<dbReference type="PROSITE" id="PS00108">
    <property type="entry name" value="PROTEIN_KINASE_ST"/>
    <property type="match status" value="1"/>
</dbReference>
<comment type="subcellular location">
    <subcellularLocation>
        <location evidence="1">Membrane</location>
        <topology evidence="1">Single-pass membrane protein</topology>
    </subcellularLocation>
</comment>
<evidence type="ECO:0000256" key="2">
    <source>
        <dbReference type="ARBA" id="ARBA00022527"/>
    </source>
</evidence>
<accession>A0AAP0C4C2</accession>
<dbReference type="Gene3D" id="1.10.510.10">
    <property type="entry name" value="Transferase(Phosphotransferase) domain 1"/>
    <property type="match status" value="1"/>
</dbReference>
<dbReference type="Gene3D" id="3.30.200.20">
    <property type="entry name" value="Phosphorylase Kinase, domain 1"/>
    <property type="match status" value="1"/>
</dbReference>
<gene>
    <name evidence="16" type="ORF">SSX86_031415</name>
</gene>
<evidence type="ECO:0000256" key="7">
    <source>
        <dbReference type="ARBA" id="ARBA00022777"/>
    </source>
</evidence>
<dbReference type="FunFam" id="1.10.510.10:FF:000161">
    <property type="entry name" value="Wall-associated receptor kinase-like 20"/>
    <property type="match status" value="1"/>
</dbReference>
<feature type="domain" description="Protein kinase" evidence="15">
    <location>
        <begin position="181"/>
        <end position="452"/>
    </location>
</feature>
<keyword evidence="11" id="KW-0325">Glycoprotein</keyword>
<dbReference type="InterPro" id="IPR008271">
    <property type="entry name" value="Ser/Thr_kinase_AS"/>
</dbReference>
<dbReference type="CDD" id="cd14066">
    <property type="entry name" value="STKc_IRAK"/>
    <property type="match status" value="1"/>
</dbReference>
<dbReference type="SMART" id="SM00220">
    <property type="entry name" value="S_TKc"/>
    <property type="match status" value="1"/>
</dbReference>
<dbReference type="PROSITE" id="PS00107">
    <property type="entry name" value="PROTEIN_KINASE_ATP"/>
    <property type="match status" value="1"/>
</dbReference>
<dbReference type="InterPro" id="IPR017441">
    <property type="entry name" value="Protein_kinase_ATP_BS"/>
</dbReference>
<keyword evidence="9" id="KW-1133">Transmembrane helix</keyword>
<name>A0AAP0C4C2_9ASTR</name>
<evidence type="ECO:0000256" key="14">
    <source>
        <dbReference type="SAM" id="MobiDB-lite"/>
    </source>
</evidence>
<evidence type="ECO:0000256" key="11">
    <source>
        <dbReference type="ARBA" id="ARBA00023180"/>
    </source>
</evidence>
<evidence type="ECO:0000256" key="12">
    <source>
        <dbReference type="PROSITE-ProRule" id="PRU10141"/>
    </source>
</evidence>
<keyword evidence="7" id="KW-0418">Kinase</keyword>
<organism evidence="16 17">
    <name type="scientific">Deinandra increscens subsp. villosa</name>
    <dbReference type="NCBI Taxonomy" id="3103831"/>
    <lineage>
        <taxon>Eukaryota</taxon>
        <taxon>Viridiplantae</taxon>
        <taxon>Streptophyta</taxon>
        <taxon>Embryophyta</taxon>
        <taxon>Tracheophyta</taxon>
        <taxon>Spermatophyta</taxon>
        <taxon>Magnoliopsida</taxon>
        <taxon>eudicotyledons</taxon>
        <taxon>Gunneridae</taxon>
        <taxon>Pentapetalae</taxon>
        <taxon>asterids</taxon>
        <taxon>campanulids</taxon>
        <taxon>Asterales</taxon>
        <taxon>Asteraceae</taxon>
        <taxon>Asteroideae</taxon>
        <taxon>Heliantheae alliance</taxon>
        <taxon>Madieae</taxon>
        <taxon>Madiinae</taxon>
        <taxon>Deinandra</taxon>
    </lineage>
</organism>
<dbReference type="EMBL" id="JBCNJP010005695">
    <property type="protein sequence ID" value="KAK9049616.1"/>
    <property type="molecule type" value="Genomic_DNA"/>
</dbReference>
<dbReference type="PROSITE" id="PS50011">
    <property type="entry name" value="PROTEIN_KINASE_DOM"/>
    <property type="match status" value="1"/>
</dbReference>
<dbReference type="GO" id="GO:0005886">
    <property type="term" value="C:plasma membrane"/>
    <property type="evidence" value="ECO:0007669"/>
    <property type="project" value="UniProtKB-ARBA"/>
</dbReference>
<evidence type="ECO:0000256" key="6">
    <source>
        <dbReference type="ARBA" id="ARBA00022741"/>
    </source>
</evidence>
<dbReference type="PANTHER" id="PTHR46008:SF25">
    <property type="entry name" value="PROTEIN KINASE DOMAIN-CONTAINING PROTEIN"/>
    <property type="match status" value="1"/>
</dbReference>
<comment type="similarity">
    <text evidence="13">Belongs to the protein kinase superfamily.</text>
</comment>
<evidence type="ECO:0000256" key="13">
    <source>
        <dbReference type="RuleBase" id="RU000304"/>
    </source>
</evidence>
<evidence type="ECO:0000313" key="17">
    <source>
        <dbReference type="Proteomes" id="UP001408789"/>
    </source>
</evidence>
<evidence type="ECO:0000256" key="9">
    <source>
        <dbReference type="ARBA" id="ARBA00022989"/>
    </source>
</evidence>
<keyword evidence="4" id="KW-0812">Transmembrane</keyword>
<keyword evidence="2 13" id="KW-0723">Serine/threonine-protein kinase</keyword>
<protein>
    <recommendedName>
        <fullName evidence="15">Protein kinase domain-containing protein</fullName>
    </recommendedName>
</protein>
<keyword evidence="17" id="KW-1185">Reference proteome</keyword>
<dbReference type="SUPFAM" id="SSF56112">
    <property type="entry name" value="Protein kinase-like (PK-like)"/>
    <property type="match status" value="1"/>
</dbReference>